<feature type="repeat" description="TNFR-Cys" evidence="1">
    <location>
        <begin position="44"/>
        <end position="85"/>
    </location>
</feature>
<dbReference type="OMA" id="CEHCLPV"/>
<feature type="disulfide bond" evidence="1">
    <location>
        <begin position="45"/>
        <end position="60"/>
    </location>
</feature>
<dbReference type="OrthoDB" id="9950067at2759"/>
<dbReference type="RefSeq" id="XP_030226414.1">
    <property type="nucleotide sequence ID" value="XM_030370554.1"/>
</dbReference>
<dbReference type="Pfam" id="PF00020">
    <property type="entry name" value="TNFR_c6"/>
    <property type="match status" value="2"/>
</dbReference>
<feature type="disulfide bond" evidence="1">
    <location>
        <begin position="24"/>
        <end position="42"/>
    </location>
</feature>
<dbReference type="Ensembl" id="ENSGMOT00000032204.1">
    <property type="protein sequence ID" value="ENSGMOP00000043699.1"/>
    <property type="gene ID" value="ENSGMOG00000026565.1"/>
</dbReference>
<dbReference type="InterPro" id="IPR001368">
    <property type="entry name" value="TNFR/NGFR_Cys_rich_reg"/>
</dbReference>
<dbReference type="AlphaFoldDB" id="A0A8C5B8X5"/>
<evidence type="ECO:0000256" key="2">
    <source>
        <dbReference type="SAM" id="MobiDB-lite"/>
    </source>
</evidence>
<feature type="domain" description="TNFR-Cys" evidence="4">
    <location>
        <begin position="7"/>
        <end position="42"/>
    </location>
</feature>
<feature type="region of interest" description="Disordered" evidence="2">
    <location>
        <begin position="282"/>
        <end position="318"/>
    </location>
</feature>
<reference evidence="5" key="1">
    <citation type="submission" date="2025-08" db="UniProtKB">
        <authorList>
            <consortium name="Ensembl"/>
        </authorList>
    </citation>
    <scope>IDENTIFICATION</scope>
</reference>
<proteinExistence type="predicted"/>
<dbReference type="GO" id="GO:0009897">
    <property type="term" value="C:external side of plasma membrane"/>
    <property type="evidence" value="ECO:0007669"/>
    <property type="project" value="TreeGrafter"/>
</dbReference>
<protein>
    <submittedName>
        <fullName evidence="5">Tumor necrosis factor receptor superfamily member 5-like</fullName>
    </submittedName>
</protein>
<dbReference type="GeneTree" id="ENSGT00950000183126"/>
<dbReference type="Gene3D" id="2.10.50.10">
    <property type="entry name" value="Tumor Necrosis Factor Receptor, subunit A, domain 2"/>
    <property type="match status" value="2"/>
</dbReference>
<accession>A0A8C5B8X5</accession>
<keyword evidence="1" id="KW-1015">Disulfide bond</keyword>
<organism evidence="5 6">
    <name type="scientific">Gadus morhua</name>
    <name type="common">Atlantic cod</name>
    <dbReference type="NCBI Taxonomy" id="8049"/>
    <lineage>
        <taxon>Eukaryota</taxon>
        <taxon>Metazoa</taxon>
        <taxon>Chordata</taxon>
        <taxon>Craniata</taxon>
        <taxon>Vertebrata</taxon>
        <taxon>Euteleostomi</taxon>
        <taxon>Actinopterygii</taxon>
        <taxon>Neopterygii</taxon>
        <taxon>Teleostei</taxon>
        <taxon>Neoteleostei</taxon>
        <taxon>Acanthomorphata</taxon>
        <taxon>Zeiogadaria</taxon>
        <taxon>Gadariae</taxon>
        <taxon>Gadiformes</taxon>
        <taxon>Gadoidei</taxon>
        <taxon>Gadidae</taxon>
        <taxon>Gadus</taxon>
    </lineage>
</organism>
<reference evidence="5" key="2">
    <citation type="submission" date="2025-09" db="UniProtKB">
        <authorList>
            <consortium name="Ensembl"/>
        </authorList>
    </citation>
    <scope>IDENTIFICATION</scope>
</reference>
<feature type="repeat" description="TNFR-Cys" evidence="1">
    <location>
        <begin position="7"/>
        <end position="42"/>
    </location>
</feature>
<dbReference type="GeneID" id="115553976"/>
<gene>
    <name evidence="5" type="primary">LOC115553976</name>
</gene>
<keyword evidence="3" id="KW-0812">Transmembrane</keyword>
<dbReference type="Proteomes" id="UP000694546">
    <property type="component" value="Chromosome 11"/>
</dbReference>
<evidence type="ECO:0000313" key="5">
    <source>
        <dbReference type="Ensembl" id="ENSGMOP00000043699.1"/>
    </source>
</evidence>
<dbReference type="PANTHER" id="PTHR46875:SF2">
    <property type="entry name" value="TUMOR NECROSIS FACTOR RECEPTOR SUPERFAMILY MEMBER 5-LIKE ISOFORM X1"/>
    <property type="match status" value="1"/>
</dbReference>
<keyword evidence="3" id="KW-1133">Transmembrane helix</keyword>
<dbReference type="SMART" id="SM00208">
    <property type="entry name" value="TNFR"/>
    <property type="match status" value="4"/>
</dbReference>
<evidence type="ECO:0000313" key="6">
    <source>
        <dbReference type="Proteomes" id="UP000694546"/>
    </source>
</evidence>
<dbReference type="InterPro" id="IPR052135">
    <property type="entry name" value="TNFRSF5"/>
</dbReference>
<feature type="domain" description="TNFR-Cys" evidence="4">
    <location>
        <begin position="44"/>
        <end position="85"/>
    </location>
</feature>
<dbReference type="SUPFAM" id="SSF57586">
    <property type="entry name" value="TNF receptor-like"/>
    <property type="match status" value="2"/>
</dbReference>
<keyword evidence="3" id="KW-0472">Membrane</keyword>
<feature type="repeat" description="TNFR-Cys" evidence="1">
    <location>
        <begin position="86"/>
        <end position="125"/>
    </location>
</feature>
<evidence type="ECO:0000256" key="3">
    <source>
        <dbReference type="SAM" id="Phobius"/>
    </source>
</evidence>
<feature type="disulfide bond" evidence="1">
    <location>
        <begin position="21"/>
        <end position="34"/>
    </location>
</feature>
<keyword evidence="6" id="KW-1185">Reference proteome</keyword>
<evidence type="ECO:0000256" key="1">
    <source>
        <dbReference type="PROSITE-ProRule" id="PRU00206"/>
    </source>
</evidence>
<dbReference type="KEGG" id="gmh:115553976"/>
<comment type="caution">
    <text evidence="1">Lacks conserved residue(s) required for the propagation of feature annotation.</text>
</comment>
<feature type="transmembrane region" description="Helical" evidence="3">
    <location>
        <begin position="181"/>
        <end position="201"/>
    </location>
</feature>
<evidence type="ECO:0000259" key="4">
    <source>
        <dbReference type="PROSITE" id="PS50050"/>
    </source>
</evidence>
<feature type="domain" description="TNFR-Cys" evidence="4">
    <location>
        <begin position="86"/>
        <end position="125"/>
    </location>
</feature>
<dbReference type="PANTHER" id="PTHR46875">
    <property type="entry name" value="TUMOR NECROSIS FACTOR RECEPTOR SUPERFAMILY MEMBER 5"/>
    <property type="match status" value="1"/>
</dbReference>
<name>A0A8C5B8X5_GADMO</name>
<sequence length="318" mass="34644">MGVKRMNCNPNEYVSQETKCCARCPAGQYVGRECDSTRGTECLDCEAEVFTDKQNGLSQCLLCAKCDNKNQTVVKECKAHENRQCGCNTGFYCHDASCEQCVQITSCPPGQGVRVQATVTNDTICGPCDSGMFSNVSDRTSPCKAHTSCEEQGRPLEMPGTDIADAICGPFKSGCSWELPAGLWSGLALNTLLLFLGLIFWRTRRRSRKAVFSSVPADPGVSGGGRPGVHLPPHAPSPHMDIHCQESCDCPSHITVDFKCCSPDRVVENGLHITQPEWTSFPNPFNHEDQHGNGRPDQLLGASLGLHSEPQEDEWCGM</sequence>
<feature type="disulfide bond" evidence="1">
    <location>
        <begin position="107"/>
        <end position="125"/>
    </location>
</feature>
<dbReference type="PROSITE" id="PS50050">
    <property type="entry name" value="TNFR_NGFR_2"/>
    <property type="match status" value="3"/>
</dbReference>
<dbReference type="GO" id="GO:0035631">
    <property type="term" value="C:CD40 receptor complex"/>
    <property type="evidence" value="ECO:0007669"/>
    <property type="project" value="TreeGrafter"/>
</dbReference>
<dbReference type="GO" id="GO:0002768">
    <property type="term" value="P:immune response-regulating cell surface receptor signaling pathway"/>
    <property type="evidence" value="ECO:0007669"/>
    <property type="project" value="TreeGrafter"/>
</dbReference>